<keyword evidence="6" id="KW-1185">Reference proteome</keyword>
<evidence type="ECO:0000313" key="6">
    <source>
        <dbReference type="Proteomes" id="UP001058650"/>
    </source>
</evidence>
<organism evidence="5 6">
    <name type="scientific">Laceyella sacchari</name>
    <name type="common">Thermoactinomyces thalpophilus</name>
    <dbReference type="NCBI Taxonomy" id="37482"/>
    <lineage>
        <taxon>Bacteria</taxon>
        <taxon>Bacillati</taxon>
        <taxon>Bacillota</taxon>
        <taxon>Bacilli</taxon>
        <taxon>Bacillales</taxon>
        <taxon>Thermoactinomycetaceae</taxon>
        <taxon>Laceyella</taxon>
    </lineage>
</organism>
<evidence type="ECO:0000256" key="3">
    <source>
        <dbReference type="SAM" id="Phobius"/>
    </source>
</evidence>
<dbReference type="PANTHER" id="PTHR21666:SF289">
    <property type="entry name" value="L-ALA--D-GLU ENDOPEPTIDASE"/>
    <property type="match status" value="1"/>
</dbReference>
<dbReference type="Proteomes" id="UP001058650">
    <property type="component" value="Chromosome"/>
</dbReference>
<reference evidence="5" key="1">
    <citation type="submission" date="2022-08" db="EMBL/GenBank/DDBJ databases">
        <title>The complete genome sequence of the thermophilic bacterium Laceyella sacchari FBKL4.010 reveals the basis for tetramethylpyrazine biosynthesis in Moutai-flavor Daqu.</title>
        <authorList>
            <person name="Li D."/>
            <person name="Huang W."/>
            <person name="Wang C."/>
            <person name="Qiu S."/>
        </authorList>
    </citation>
    <scope>NUCLEOTIDE SEQUENCE</scope>
    <source>
        <strain evidence="5">FBKL4.014</strain>
    </source>
</reference>
<sequence length="693" mass="75988">MGEKVLARLFAMVSAAIAGSGMIIFLIPFLLIVAFVAFLAMILGPIFTLITGHSIDIPSDVDREADQQAESQIGPLGMTGTLQAYYQGAQQQYQVPWALVAAVHYKESGFGGKVTPNSDNKVGEQLNDNTHLSSFNLRRKIWVGSNYTPYKQQDVEYFPAKRISDAGGYGVDADQDSYADPKQTWDAVFTAARYMQVKGIALNQSDDQLRKHLIAYYKDNRDGTDLQAQEYTQDVLYYYHEIEKQASDANSYTIRPIDSGVVDVPGYGNGSDPVSDIPTDINPPENLSWPTPFTRTITSPFGYRVHPIKKTRRLHTGVDIAAPGIAGKPAAAVADGKVVFAGQMGGYGNTVVIDVGGGISVLYGHLQKILVSKGSTVRNGQTVGLIGSTGWSTGPHLHFEVRIRGTPVDPMPYLTGKVVFPGNEQTDKPKQPSQKTDKPSGETKPPAKSNLPPSSSAQKRRTEQITSVFENGTTEIQYDYVEYLNDGRGYTSGKAGFTTGTGDAYEVVRQYTNRVPDNPLARFLPELKRLISATAPDDISGLVGYEKAWKQAAKDPQFLAAQDAVTDQMYYNPALKHAERVGVTTALGKAIFYDSIIQHGEGDDPDGFPALIEKTSNKANGTPKSGVNEKEWVTMFLTVRQDVLSHAHNPDTRDEWSRSVGRVRSLMQIVKSGNFDLNGPFTFEWENKPYTIQ</sequence>
<dbReference type="InterPro" id="IPR050570">
    <property type="entry name" value="Cell_wall_metabolism_enzyme"/>
</dbReference>
<dbReference type="EMBL" id="CP103866">
    <property type="protein sequence ID" value="UWE04289.1"/>
    <property type="molecule type" value="Genomic_DNA"/>
</dbReference>
<dbReference type="Pfam" id="PF01551">
    <property type="entry name" value="Peptidase_M23"/>
    <property type="match status" value="1"/>
</dbReference>
<dbReference type="SUPFAM" id="SSF53955">
    <property type="entry name" value="Lysozyme-like"/>
    <property type="match status" value="2"/>
</dbReference>
<accession>A0ABY5U3R9</accession>
<name>A0ABY5U3R9_LACSH</name>
<dbReference type="PROSITE" id="PS60000">
    <property type="entry name" value="CHITOSANASE_46_80"/>
    <property type="match status" value="1"/>
</dbReference>
<proteinExistence type="predicted"/>
<dbReference type="Gene3D" id="2.70.70.10">
    <property type="entry name" value="Glucose Permease (Domain IIA)"/>
    <property type="match status" value="1"/>
</dbReference>
<keyword evidence="3" id="KW-1133">Transmembrane helix</keyword>
<gene>
    <name evidence="5" type="ORF">NYR52_03790</name>
</gene>
<dbReference type="InterPro" id="IPR000400">
    <property type="entry name" value="Glyco_hydro_46"/>
</dbReference>
<dbReference type="Pfam" id="PF01374">
    <property type="entry name" value="Glyco_hydro_46"/>
    <property type="match status" value="1"/>
</dbReference>
<evidence type="ECO:0000259" key="4">
    <source>
        <dbReference type="Pfam" id="PF01551"/>
    </source>
</evidence>
<keyword evidence="1" id="KW-0732">Signal</keyword>
<protein>
    <submittedName>
        <fullName evidence="5">Chitosanase</fullName>
    </submittedName>
</protein>
<keyword evidence="3" id="KW-0472">Membrane</keyword>
<dbReference type="RefSeq" id="WP_259436324.1">
    <property type="nucleotide sequence ID" value="NZ_CP103866.1"/>
</dbReference>
<dbReference type="InterPro" id="IPR023099">
    <property type="entry name" value="Glyco_hydro_46_N"/>
</dbReference>
<dbReference type="PANTHER" id="PTHR21666">
    <property type="entry name" value="PEPTIDASE-RELATED"/>
    <property type="match status" value="1"/>
</dbReference>
<evidence type="ECO:0000313" key="5">
    <source>
        <dbReference type="EMBL" id="UWE04289.1"/>
    </source>
</evidence>
<dbReference type="Gene3D" id="1.20.141.10">
    <property type="entry name" value="Chitosanase, subunit A, domain 1"/>
    <property type="match status" value="1"/>
</dbReference>
<evidence type="ECO:0000256" key="1">
    <source>
        <dbReference type="ARBA" id="ARBA00022729"/>
    </source>
</evidence>
<keyword evidence="3" id="KW-0812">Transmembrane</keyword>
<feature type="domain" description="M23ase beta-sheet core" evidence="4">
    <location>
        <begin position="314"/>
        <end position="410"/>
    </location>
</feature>
<feature type="transmembrane region" description="Helical" evidence="3">
    <location>
        <begin position="12"/>
        <end position="43"/>
    </location>
</feature>
<dbReference type="InterPro" id="IPR023346">
    <property type="entry name" value="Lysozyme-like_dom_sf"/>
</dbReference>
<dbReference type="Gene3D" id="3.30.386.10">
    <property type="entry name" value="Chitosanase, subunit A, domain 2"/>
    <property type="match status" value="1"/>
</dbReference>
<dbReference type="InterPro" id="IPR016047">
    <property type="entry name" value="M23ase_b-sheet_dom"/>
</dbReference>
<dbReference type="Gene3D" id="1.10.530.10">
    <property type="match status" value="1"/>
</dbReference>
<dbReference type="CDD" id="cd12797">
    <property type="entry name" value="M23_peptidase"/>
    <property type="match status" value="1"/>
</dbReference>
<dbReference type="CDD" id="cd00978">
    <property type="entry name" value="chitosanase_GH46"/>
    <property type="match status" value="1"/>
</dbReference>
<evidence type="ECO:0000256" key="2">
    <source>
        <dbReference type="SAM" id="MobiDB-lite"/>
    </source>
</evidence>
<dbReference type="InterPro" id="IPR011055">
    <property type="entry name" value="Dup_hybrid_motif"/>
</dbReference>
<dbReference type="SUPFAM" id="SSF51261">
    <property type="entry name" value="Duplicated hybrid motif"/>
    <property type="match status" value="1"/>
</dbReference>
<feature type="region of interest" description="Disordered" evidence="2">
    <location>
        <begin position="414"/>
        <end position="468"/>
    </location>
</feature>
<feature type="compositionally biased region" description="Basic and acidic residues" evidence="2">
    <location>
        <begin position="425"/>
        <end position="441"/>
    </location>
</feature>